<accession>A0AB33QFU0</accession>
<dbReference type="EMBL" id="FQ312002">
    <property type="protein sequence ID" value="CBW14401.1"/>
    <property type="molecule type" value="Genomic_DNA"/>
</dbReference>
<dbReference type="AlphaFoldDB" id="A0AB33QFU0"/>
<gene>
    <name evidence="2" type="ordered locus">PARA_02940</name>
</gene>
<sequence length="364" mass="42593">MEINSIKDLIDALEGLGEPEEGHTRFFRGHSNAREYKLEPSIYREDNKYYYNEDNIIRDAIVNNPSEFSDKDTLFNTLVKLQHYGYPTRLLDLTTNALVSIYFSVKNNDKYDGEIIIFDIPNEDIKYFDSDTVSVLSALSLRKHNFSTNTHIITLKAKVLCEKANFLYKINKNFNLTNDCLDLKNEIEKHFKSELDLPYDEELIEKFEREIQDADLGTSDDLVEEVYQNRLKEIEEISYIQAFNNTPEISKLLHDIRKDKPSFRSLINHNDLEKVICVKPQLNNNRIIRQQGCFLLFGIDKIKEKKAILNNNWIKKDNNGSKFIIPKKSKENILSELKTFGISQKTLFPELESQAKEILEKYKK</sequence>
<dbReference type="KEGG" id="hpr:PARA_02940"/>
<organism evidence="2 3">
    <name type="scientific">Haemophilus parainfluenzae (strain T3T1)</name>
    <dbReference type="NCBI Taxonomy" id="862965"/>
    <lineage>
        <taxon>Bacteria</taxon>
        <taxon>Pseudomonadati</taxon>
        <taxon>Pseudomonadota</taxon>
        <taxon>Gammaproteobacteria</taxon>
        <taxon>Pasteurellales</taxon>
        <taxon>Pasteurellaceae</taxon>
        <taxon>Haemophilus</taxon>
    </lineage>
</organism>
<evidence type="ECO:0000259" key="1">
    <source>
        <dbReference type="SMART" id="SM00901"/>
    </source>
</evidence>
<protein>
    <recommendedName>
        <fullName evidence="1">FRG domain-containing protein</fullName>
    </recommendedName>
</protein>
<dbReference type="RefSeq" id="WP_014064219.1">
    <property type="nucleotide sequence ID" value="NC_015964.1"/>
</dbReference>
<evidence type="ECO:0000313" key="2">
    <source>
        <dbReference type="EMBL" id="CBW14401.1"/>
    </source>
</evidence>
<evidence type="ECO:0000313" key="3">
    <source>
        <dbReference type="Proteomes" id="UP000007052"/>
    </source>
</evidence>
<proteinExistence type="predicted"/>
<dbReference type="SMART" id="SM00901">
    <property type="entry name" value="FRG"/>
    <property type="match status" value="1"/>
</dbReference>
<feature type="domain" description="FRG" evidence="1">
    <location>
        <begin position="21"/>
        <end position="116"/>
    </location>
</feature>
<dbReference type="InterPro" id="IPR014966">
    <property type="entry name" value="FRG-dom"/>
</dbReference>
<dbReference type="Proteomes" id="UP000007052">
    <property type="component" value="Chromosome"/>
</dbReference>
<name>A0AB33QFU0_HAEP3</name>
<reference evidence="3" key="1">
    <citation type="submission" date="2010-07" db="EMBL/GenBank/DDBJ databases">
        <title>The genome sequence of Haemophilus parainfluenzae T3T1.</title>
        <authorList>
            <person name="Crook D."/>
            <person name="Hood D."/>
            <person name="Moxon R."/>
            <person name="Parkhill J."/>
            <person name="Aslett M."/>
            <person name="Bentley S.D."/>
        </authorList>
    </citation>
    <scope>NUCLEOTIDE SEQUENCE [LARGE SCALE GENOMIC DNA]</scope>
    <source>
        <strain evidence="3">T3T1</strain>
    </source>
</reference>
<dbReference type="Pfam" id="PF08867">
    <property type="entry name" value="FRG"/>
    <property type="match status" value="1"/>
</dbReference>